<dbReference type="InterPro" id="IPR003474">
    <property type="entry name" value="Glcn_transporter"/>
</dbReference>
<feature type="transmembrane region" description="Helical" evidence="1">
    <location>
        <begin position="341"/>
        <end position="370"/>
    </location>
</feature>
<evidence type="ECO:0000313" key="3">
    <source>
        <dbReference type="Proteomes" id="UP000639859"/>
    </source>
</evidence>
<keyword evidence="1" id="KW-1133">Transmembrane helix</keyword>
<organism evidence="2 3">
    <name type="scientific">Caulobacter hibisci</name>
    <dbReference type="NCBI Taxonomy" id="2035993"/>
    <lineage>
        <taxon>Bacteria</taxon>
        <taxon>Pseudomonadati</taxon>
        <taxon>Pseudomonadota</taxon>
        <taxon>Alphaproteobacteria</taxon>
        <taxon>Caulobacterales</taxon>
        <taxon>Caulobacteraceae</taxon>
        <taxon>Caulobacter</taxon>
    </lineage>
</organism>
<feature type="transmembrane region" description="Helical" evidence="1">
    <location>
        <begin position="224"/>
        <end position="251"/>
    </location>
</feature>
<gene>
    <name evidence="2" type="ORF">I4Q42_24550</name>
</gene>
<dbReference type="PIRSF" id="PIRSF002746">
    <property type="entry name" value="Gluconate_transporter"/>
    <property type="match status" value="1"/>
</dbReference>
<dbReference type="RefSeq" id="WP_198578737.1">
    <property type="nucleotide sequence ID" value="NZ_JADWOX010000029.1"/>
</dbReference>
<protein>
    <submittedName>
        <fullName evidence="2">Gluconate transporter</fullName>
    </submittedName>
</protein>
<feature type="transmembrane region" description="Helical" evidence="1">
    <location>
        <begin position="420"/>
        <end position="444"/>
    </location>
</feature>
<dbReference type="EMBL" id="JADWOX010000029">
    <property type="protein sequence ID" value="MBI1686851.1"/>
    <property type="molecule type" value="Genomic_DNA"/>
</dbReference>
<proteinExistence type="predicted"/>
<feature type="transmembrane region" description="Helical" evidence="1">
    <location>
        <begin position="62"/>
        <end position="84"/>
    </location>
</feature>
<dbReference type="Proteomes" id="UP000639859">
    <property type="component" value="Unassembled WGS sequence"/>
</dbReference>
<keyword evidence="1" id="KW-0472">Membrane</keyword>
<dbReference type="NCBIfam" id="TIGR00791">
    <property type="entry name" value="gntP"/>
    <property type="match status" value="1"/>
</dbReference>
<feature type="transmembrane region" description="Helical" evidence="1">
    <location>
        <begin position="382"/>
        <end position="400"/>
    </location>
</feature>
<feature type="transmembrane region" description="Helical" evidence="1">
    <location>
        <begin position="303"/>
        <end position="321"/>
    </location>
</feature>
<reference evidence="2 3" key="1">
    <citation type="submission" date="2020-11" db="EMBL/GenBank/DDBJ databases">
        <title>genome sequence of strain KACC 18849.</title>
        <authorList>
            <person name="Gao J."/>
            <person name="Zhang X."/>
        </authorList>
    </citation>
    <scope>NUCLEOTIDE SEQUENCE [LARGE SCALE GENOMIC DNA]</scope>
    <source>
        <strain evidence="2 3">KACC 18849</strain>
    </source>
</reference>
<dbReference type="Pfam" id="PF02447">
    <property type="entry name" value="GntP_permease"/>
    <property type="match status" value="1"/>
</dbReference>
<evidence type="ECO:0000313" key="2">
    <source>
        <dbReference type="EMBL" id="MBI1686851.1"/>
    </source>
</evidence>
<feature type="transmembrane region" description="Helical" evidence="1">
    <location>
        <begin position="31"/>
        <end position="55"/>
    </location>
</feature>
<name>A0ABS0T5R9_9CAUL</name>
<comment type="caution">
    <text evidence="2">The sequence shown here is derived from an EMBL/GenBank/DDBJ whole genome shotgun (WGS) entry which is preliminary data.</text>
</comment>
<dbReference type="PANTHER" id="PTHR30354:SF25">
    <property type="entry name" value="INNER MEMBRANE PERMEASE YGBN"/>
    <property type="match status" value="1"/>
</dbReference>
<sequence length="445" mass="44474">MNGPLWTLLVVAAGVALVVFATLKLRLPAFFALLLTAIAAGIAFGAEPVSVLASVKKGAGEALGFVAVILGLGSIFGALLEAGGGVGVMARALLDRFGVRRAPWALATIGILVGIPLFFDVALIILAPLMLGVAQRSGKAVAFVALPVLAGLAVMHGLLPPHPGPVAAAELLHADYGRIALWGLACGIPAVLVAGPLYALAAFRKGSYVAPETSPVADDGGADALIGLWPALVGMLAPLVLIVAGAVAHAALPEGPVRTGLEFFGHPFVALAVACGYAWVLLRRRGVDRHRLLGIAGRALEPAGAIALVIGAGAAFKQVLIDSGAGAHLTTAVEGAHLSPLVFGFLIAAIMRIAQGSATVAMVAAAGLAAPLAAAAGLDANQVALVVIGIGAGATVVSHVNDAGFWLVGQYLGLSETETFRSWTVASTIAGLVAFAAALVASALV</sequence>
<accession>A0ABS0T5R9</accession>
<feature type="transmembrane region" description="Helical" evidence="1">
    <location>
        <begin position="141"/>
        <end position="159"/>
    </location>
</feature>
<feature type="transmembrane region" description="Helical" evidence="1">
    <location>
        <begin position="263"/>
        <end position="282"/>
    </location>
</feature>
<evidence type="ECO:0000256" key="1">
    <source>
        <dbReference type="SAM" id="Phobius"/>
    </source>
</evidence>
<dbReference type="PANTHER" id="PTHR30354">
    <property type="entry name" value="GNT FAMILY GLUCONATE TRANSPORTER"/>
    <property type="match status" value="1"/>
</dbReference>
<feature type="transmembrane region" description="Helical" evidence="1">
    <location>
        <begin position="104"/>
        <end position="129"/>
    </location>
</feature>
<feature type="transmembrane region" description="Helical" evidence="1">
    <location>
        <begin position="179"/>
        <end position="203"/>
    </location>
</feature>
<keyword evidence="1" id="KW-0812">Transmembrane</keyword>
<keyword evidence="3" id="KW-1185">Reference proteome</keyword>